<name>B4DBZ9_9BACT</name>
<reference evidence="4 5" key="1">
    <citation type="journal article" date="2011" name="J. Bacteriol.">
        <title>Genome sequence of Chthoniobacter flavus Ellin428, an aerobic heterotrophic soil bacterium.</title>
        <authorList>
            <person name="Kant R."/>
            <person name="van Passel M.W."/>
            <person name="Palva A."/>
            <person name="Lucas S."/>
            <person name="Lapidus A."/>
            <person name="Glavina Del Rio T."/>
            <person name="Dalin E."/>
            <person name="Tice H."/>
            <person name="Bruce D."/>
            <person name="Goodwin L."/>
            <person name="Pitluck S."/>
            <person name="Larimer F.W."/>
            <person name="Land M.L."/>
            <person name="Hauser L."/>
            <person name="Sangwan P."/>
            <person name="de Vos W.M."/>
            <person name="Janssen P.H."/>
            <person name="Smidt H."/>
        </authorList>
    </citation>
    <scope>NUCLEOTIDE SEQUENCE [LARGE SCALE GENOMIC DNA]</scope>
    <source>
        <strain evidence="4 5">Ellin428</strain>
    </source>
</reference>
<keyword evidence="1" id="KW-0378">Hydrolase</keyword>
<dbReference type="Gene3D" id="2.60.120.260">
    <property type="entry name" value="Galactose-binding domain-like"/>
    <property type="match status" value="1"/>
</dbReference>
<keyword evidence="2" id="KW-0732">Signal</keyword>
<feature type="chain" id="PRO_5002802736" description="CBM-cenC domain-containing protein" evidence="2">
    <location>
        <begin position="34"/>
        <end position="202"/>
    </location>
</feature>
<feature type="domain" description="CBM-cenC" evidence="3">
    <location>
        <begin position="88"/>
        <end position="174"/>
    </location>
</feature>
<dbReference type="Proteomes" id="UP000005824">
    <property type="component" value="Unassembled WGS sequence"/>
</dbReference>
<keyword evidence="5" id="KW-1185">Reference proteome</keyword>
<evidence type="ECO:0000256" key="2">
    <source>
        <dbReference type="SAM" id="SignalP"/>
    </source>
</evidence>
<organism evidence="4 5">
    <name type="scientific">Chthoniobacter flavus Ellin428</name>
    <dbReference type="NCBI Taxonomy" id="497964"/>
    <lineage>
        <taxon>Bacteria</taxon>
        <taxon>Pseudomonadati</taxon>
        <taxon>Verrucomicrobiota</taxon>
        <taxon>Spartobacteria</taxon>
        <taxon>Chthoniobacterales</taxon>
        <taxon>Chthoniobacteraceae</taxon>
        <taxon>Chthoniobacter</taxon>
    </lineage>
</organism>
<feature type="signal peptide" evidence="2">
    <location>
        <begin position="1"/>
        <end position="33"/>
    </location>
</feature>
<protein>
    <recommendedName>
        <fullName evidence="3">CBM-cenC domain-containing protein</fullName>
    </recommendedName>
</protein>
<dbReference type="RefSeq" id="WP_006983757.1">
    <property type="nucleotide sequence ID" value="NZ_ABVL01000042.1"/>
</dbReference>
<dbReference type="InterPro" id="IPR003305">
    <property type="entry name" value="CenC_carb-bd"/>
</dbReference>
<sequence length="202" mass="22603">MRPYRFLNHSVRSLQIILAAALLLGIQALPAVADAPKSLLPAFGEEGKEFSVKAKDGNVVHGWLPNDWTDNSDWAPVSATYTKLPDSPDKAAGAVRIKVEKVEEGGQLQLTTYQGNQKYKKGTKYVLSGWIRSAEHTSVKVGTRQMSEPYEFYHEEDLAPESEWKHFEFAFTPMMDFQAFMMFIVHDPGTVDLAGIALEEKP</sequence>
<accession>B4DBZ9</accession>
<evidence type="ECO:0000256" key="1">
    <source>
        <dbReference type="ARBA" id="ARBA00022801"/>
    </source>
</evidence>
<dbReference type="InterPro" id="IPR008979">
    <property type="entry name" value="Galactose-bd-like_sf"/>
</dbReference>
<comment type="caution">
    <text evidence="4">The sequence shown here is derived from an EMBL/GenBank/DDBJ whole genome shotgun (WGS) entry which is preliminary data.</text>
</comment>
<dbReference type="Pfam" id="PF02018">
    <property type="entry name" value="CBM_4_9"/>
    <property type="match status" value="1"/>
</dbReference>
<dbReference type="InParanoid" id="B4DBZ9"/>
<dbReference type="STRING" id="497964.CfE428DRAFT_6440"/>
<evidence type="ECO:0000313" key="4">
    <source>
        <dbReference type="EMBL" id="EDY16046.1"/>
    </source>
</evidence>
<proteinExistence type="predicted"/>
<evidence type="ECO:0000259" key="3">
    <source>
        <dbReference type="Pfam" id="PF02018"/>
    </source>
</evidence>
<dbReference type="GO" id="GO:0016798">
    <property type="term" value="F:hydrolase activity, acting on glycosyl bonds"/>
    <property type="evidence" value="ECO:0007669"/>
    <property type="project" value="InterPro"/>
</dbReference>
<gene>
    <name evidence="4" type="ORF">CfE428DRAFT_6440</name>
</gene>
<evidence type="ECO:0000313" key="5">
    <source>
        <dbReference type="Proteomes" id="UP000005824"/>
    </source>
</evidence>
<dbReference type="SUPFAM" id="SSF49785">
    <property type="entry name" value="Galactose-binding domain-like"/>
    <property type="match status" value="1"/>
</dbReference>
<dbReference type="AlphaFoldDB" id="B4DBZ9"/>
<dbReference type="EMBL" id="ABVL01000042">
    <property type="protein sequence ID" value="EDY16046.1"/>
    <property type="molecule type" value="Genomic_DNA"/>
</dbReference>